<dbReference type="Pfam" id="PF13693">
    <property type="entry name" value="HTH_35"/>
    <property type="match status" value="1"/>
</dbReference>
<evidence type="ECO:0000313" key="6">
    <source>
        <dbReference type="EMBL" id="GFE93533.1"/>
    </source>
</evidence>
<dbReference type="OrthoDB" id="7224243at2"/>
<feature type="domain" description="Ner winged helix-turn-helix DNA-binding" evidence="5">
    <location>
        <begin position="8"/>
        <end position="79"/>
    </location>
</feature>
<dbReference type="SUPFAM" id="SSF47413">
    <property type="entry name" value="lambda repressor-like DNA-binding domains"/>
    <property type="match status" value="1"/>
</dbReference>
<dbReference type="GO" id="GO:0003677">
    <property type="term" value="F:DNA binding"/>
    <property type="evidence" value="ECO:0007669"/>
    <property type="project" value="UniProtKB-KW"/>
</dbReference>
<comment type="similarity">
    <text evidence="1">Belongs to the ner transcriptional regulatory family.</text>
</comment>
<dbReference type="Proteomes" id="UP000548726">
    <property type="component" value="Unassembled WGS sequence"/>
</dbReference>
<accession>A0A6V8I7J8</accession>
<evidence type="ECO:0000256" key="4">
    <source>
        <dbReference type="ARBA" id="ARBA00023163"/>
    </source>
</evidence>
<dbReference type="InterPro" id="IPR038722">
    <property type="entry name" value="Ner_HTH_dom"/>
</dbReference>
<dbReference type="Gene3D" id="1.10.260.40">
    <property type="entry name" value="lambda repressor-like DNA-binding domains"/>
    <property type="match status" value="1"/>
</dbReference>
<name>A0A6V8I7J8_9PROT</name>
<protein>
    <recommendedName>
        <fullName evidence="5">Ner winged helix-turn-helix DNA-binding domain-containing protein</fullName>
    </recommendedName>
</protein>
<dbReference type="RefSeq" id="WP_086656408.1">
    <property type="nucleotide sequence ID" value="NZ_BLJP01000005.1"/>
</dbReference>
<sequence>MARKPLGMHVEDIKSSLRKKWGSLSALSRHLGRNPNAVTQALGTPGYSVPLEQAIADELGREPRDIWPDRYHMDGTPVSFRAERTPTALTGGAHRQNEVAA</sequence>
<keyword evidence="2" id="KW-0805">Transcription regulation</keyword>
<gene>
    <name evidence="6" type="ORF">DmAi_15920</name>
</gene>
<evidence type="ECO:0000256" key="3">
    <source>
        <dbReference type="ARBA" id="ARBA00023125"/>
    </source>
</evidence>
<comment type="caution">
    <text evidence="6">The sequence shown here is derived from an EMBL/GenBank/DDBJ whole genome shotgun (WGS) entry which is preliminary data.</text>
</comment>
<evidence type="ECO:0000256" key="1">
    <source>
        <dbReference type="ARBA" id="ARBA00006157"/>
    </source>
</evidence>
<dbReference type="InterPro" id="IPR010982">
    <property type="entry name" value="Lambda_DNA-bd_dom_sf"/>
</dbReference>
<organism evidence="6 7">
    <name type="scientific">Acetobacter persici</name>
    <dbReference type="NCBI Taxonomy" id="1076596"/>
    <lineage>
        <taxon>Bacteria</taxon>
        <taxon>Pseudomonadati</taxon>
        <taxon>Pseudomonadota</taxon>
        <taxon>Alphaproteobacteria</taxon>
        <taxon>Acetobacterales</taxon>
        <taxon>Acetobacteraceae</taxon>
        <taxon>Acetobacter</taxon>
    </lineage>
</organism>
<dbReference type="AlphaFoldDB" id="A0A6V8I7J8"/>
<proteinExistence type="inferred from homology"/>
<evidence type="ECO:0000313" key="7">
    <source>
        <dbReference type="Proteomes" id="UP000548726"/>
    </source>
</evidence>
<keyword evidence="7" id="KW-1185">Reference proteome</keyword>
<reference evidence="6 7" key="1">
    <citation type="journal article" date="2020" name="Cell Rep.">
        <title>Local necrotic cells trigger systemic immune activation via gut microbiome dysbiosis in Drosophila.</title>
        <authorList>
            <person name="Kosakamoto H."/>
            <person name="Yamauchi T."/>
            <person name="Akuzawa-Tokita Y."/>
            <person name="Nishimura K."/>
            <person name="Soga T."/>
            <person name="Murakami T."/>
            <person name="Mori H."/>
            <person name="Yamamoto K."/>
            <person name="Miyazaki R."/>
            <person name="Koto A."/>
            <person name="Miura M."/>
            <person name="Obata F."/>
        </authorList>
    </citation>
    <scope>NUCLEOTIDE SEQUENCE [LARGE SCALE GENOMIC DNA]</scope>
    <source>
        <strain evidence="6 7">Ai</strain>
    </source>
</reference>
<evidence type="ECO:0000259" key="5">
    <source>
        <dbReference type="Pfam" id="PF13693"/>
    </source>
</evidence>
<evidence type="ECO:0000256" key="2">
    <source>
        <dbReference type="ARBA" id="ARBA00023015"/>
    </source>
</evidence>
<keyword evidence="3" id="KW-0238">DNA-binding</keyword>
<keyword evidence="4" id="KW-0804">Transcription</keyword>
<dbReference type="EMBL" id="BLJP01000005">
    <property type="protein sequence ID" value="GFE93533.1"/>
    <property type="molecule type" value="Genomic_DNA"/>
</dbReference>